<dbReference type="InterPro" id="IPR028261">
    <property type="entry name" value="DPD_II"/>
</dbReference>
<dbReference type="Pfam" id="PF07992">
    <property type="entry name" value="Pyr_redox_2"/>
    <property type="match status" value="1"/>
</dbReference>
<evidence type="ECO:0000259" key="5">
    <source>
        <dbReference type="Pfam" id="PF07992"/>
    </source>
</evidence>
<dbReference type="PANTHER" id="PTHR43100">
    <property type="entry name" value="GLUTAMATE SYNTHASE [NADPH] SMALL CHAIN"/>
    <property type="match status" value="1"/>
</dbReference>
<dbReference type="Gene3D" id="1.10.1060.10">
    <property type="entry name" value="Alpha-helical ferredoxin"/>
    <property type="match status" value="1"/>
</dbReference>
<keyword evidence="1" id="KW-0028">Amino-acid biosynthesis</keyword>
<dbReference type="InterPro" id="IPR036188">
    <property type="entry name" value="FAD/NAD-bd_sf"/>
</dbReference>
<organism evidence="7">
    <name type="scientific">freshwater metagenome</name>
    <dbReference type="NCBI Taxonomy" id="449393"/>
    <lineage>
        <taxon>unclassified sequences</taxon>
        <taxon>metagenomes</taxon>
        <taxon>ecological metagenomes</taxon>
    </lineage>
</organism>
<accession>A0A6J6W0C7</accession>
<evidence type="ECO:0000256" key="1">
    <source>
        <dbReference type="ARBA" id="ARBA00022605"/>
    </source>
</evidence>
<reference evidence="7" key="1">
    <citation type="submission" date="2020-05" db="EMBL/GenBank/DDBJ databases">
        <authorList>
            <person name="Chiriac C."/>
            <person name="Salcher M."/>
            <person name="Ghai R."/>
            <person name="Kavagutti S V."/>
        </authorList>
    </citation>
    <scope>NUCLEOTIDE SEQUENCE</scope>
</reference>
<dbReference type="InterPro" id="IPR006005">
    <property type="entry name" value="Glut_synth_ssu1"/>
</dbReference>
<evidence type="ECO:0000256" key="2">
    <source>
        <dbReference type="ARBA" id="ARBA00023002"/>
    </source>
</evidence>
<keyword evidence="2" id="KW-0560">Oxidoreductase</keyword>
<proteinExistence type="predicted"/>
<dbReference type="AlphaFoldDB" id="A0A6J6W0C7"/>
<dbReference type="SUPFAM" id="SSF46548">
    <property type="entry name" value="alpha-helical ferredoxin"/>
    <property type="match status" value="1"/>
</dbReference>
<name>A0A6J6W0C7_9ZZZZ</name>
<evidence type="ECO:0000256" key="4">
    <source>
        <dbReference type="ARBA" id="ARBA00029440"/>
    </source>
</evidence>
<dbReference type="PRINTS" id="PR00419">
    <property type="entry name" value="ADXRDTASE"/>
</dbReference>
<dbReference type="InterPro" id="IPR023753">
    <property type="entry name" value="FAD/NAD-binding_dom"/>
</dbReference>
<dbReference type="EMBL" id="CAFAAB010000014">
    <property type="protein sequence ID" value="CAB4776518.1"/>
    <property type="molecule type" value="Genomic_DNA"/>
</dbReference>
<dbReference type="GO" id="GO:0016639">
    <property type="term" value="F:oxidoreductase activity, acting on the CH-NH2 group of donors, NAD or NADP as acceptor"/>
    <property type="evidence" value="ECO:0007669"/>
    <property type="project" value="InterPro"/>
</dbReference>
<dbReference type="Pfam" id="PF14691">
    <property type="entry name" value="Fer4_20"/>
    <property type="match status" value="1"/>
</dbReference>
<dbReference type="PANTHER" id="PTHR43100:SF1">
    <property type="entry name" value="GLUTAMATE SYNTHASE [NADPH] SMALL CHAIN"/>
    <property type="match status" value="1"/>
</dbReference>
<dbReference type="GO" id="GO:0051536">
    <property type="term" value="F:iron-sulfur cluster binding"/>
    <property type="evidence" value="ECO:0007669"/>
    <property type="project" value="InterPro"/>
</dbReference>
<feature type="domain" description="FAD/NAD(P)-binding" evidence="5">
    <location>
        <begin position="145"/>
        <end position="320"/>
    </location>
</feature>
<dbReference type="GO" id="GO:0006537">
    <property type="term" value="P:glutamate biosynthetic process"/>
    <property type="evidence" value="ECO:0007669"/>
    <property type="project" value="UniProtKB-KW"/>
</dbReference>
<feature type="domain" description="Dihydroprymidine dehydrogenase" evidence="6">
    <location>
        <begin position="24"/>
        <end position="123"/>
    </location>
</feature>
<evidence type="ECO:0000256" key="3">
    <source>
        <dbReference type="ARBA" id="ARBA00023164"/>
    </source>
</evidence>
<evidence type="ECO:0000259" key="6">
    <source>
        <dbReference type="Pfam" id="PF14691"/>
    </source>
</evidence>
<dbReference type="NCBIfam" id="TIGR01317">
    <property type="entry name" value="GOGAT_sm_gam"/>
    <property type="match status" value="1"/>
</dbReference>
<dbReference type="SUPFAM" id="SSF51971">
    <property type="entry name" value="Nucleotide-binding domain"/>
    <property type="match status" value="2"/>
</dbReference>
<dbReference type="Gene3D" id="3.50.50.60">
    <property type="entry name" value="FAD/NAD(P)-binding domain"/>
    <property type="match status" value="2"/>
</dbReference>
<comment type="pathway">
    <text evidence="4">Amino-acid biosynthesis.</text>
</comment>
<protein>
    <submittedName>
        <fullName evidence="7">Unannotated protein</fullName>
    </submittedName>
</protein>
<dbReference type="InterPro" id="IPR051394">
    <property type="entry name" value="Glutamate_Synthase"/>
</dbReference>
<evidence type="ECO:0000313" key="7">
    <source>
        <dbReference type="EMBL" id="CAB4776518.1"/>
    </source>
</evidence>
<sequence length="487" mass="52750">MGKVDGFLTIGRENPVRRAVPVRLRDWKEVYEPQTDEQSQNQAARCMDCGIPFCHQGCPLGNLIPEWNDLYYKGKFSSALERLHQTNNFPEFTGRLCPAPCESACVVSISMDAVSIERTEFEIIEHGFAAGEVLPSIAEHRSGKSVAIIGSGPSGLAAAQQLARHGHDVTVFERQESIGGLLRFGIPEFKMEKTILDRRLEQLTAEGIRFATNTVVGDGGDVSLQQLRTDFDAVIFAIGSTIPREIPVPGRHLTGIYAAMQYLKPANIEALGGLESPIQATGKHVVILGGGDTGADCLGTAHRQGASSVTQVELLPQPTPTRPQNQPWPTMPNLYKVTSAHEEGGDREYAMRTKEFRSQDGLSLSSILVEHLEYSNDGGVTVVREEELQADLVLIAAGFIGPELSELTGLERDARDHIKVDEKWQSTAADGDLAPVFAAGDAVRGQSLIVWAIAEGRSVAAAVQAAIEPEAPALPAPLRPYEKTWSA</sequence>
<dbReference type="InterPro" id="IPR009051">
    <property type="entry name" value="Helical_ferredxn"/>
</dbReference>
<keyword evidence="3" id="KW-0314">Glutamate biosynthesis</keyword>
<gene>
    <name evidence="7" type="ORF">UFOPK2958_00229</name>
</gene>